<evidence type="ECO:0000256" key="1">
    <source>
        <dbReference type="SAM" id="MobiDB-lite"/>
    </source>
</evidence>
<dbReference type="KEGG" id="kne:92179081"/>
<evidence type="ECO:0000313" key="3">
    <source>
        <dbReference type="Proteomes" id="UP001388673"/>
    </source>
</evidence>
<dbReference type="EMBL" id="JBCAWK010000003">
    <property type="protein sequence ID" value="KAK8864572.1"/>
    <property type="molecule type" value="Genomic_DNA"/>
</dbReference>
<protein>
    <submittedName>
        <fullName evidence="2">Uncharacterized protein</fullName>
    </submittedName>
</protein>
<organism evidence="2 3">
    <name type="scientific">Kwoniella newhampshirensis</name>
    <dbReference type="NCBI Taxonomy" id="1651941"/>
    <lineage>
        <taxon>Eukaryota</taxon>
        <taxon>Fungi</taxon>
        <taxon>Dikarya</taxon>
        <taxon>Basidiomycota</taxon>
        <taxon>Agaricomycotina</taxon>
        <taxon>Tremellomycetes</taxon>
        <taxon>Tremellales</taxon>
        <taxon>Cryptococcaceae</taxon>
        <taxon>Kwoniella</taxon>
    </lineage>
</organism>
<name>A0AAW0Z363_9TREE</name>
<evidence type="ECO:0000313" key="2">
    <source>
        <dbReference type="EMBL" id="KAK8864572.1"/>
    </source>
</evidence>
<comment type="caution">
    <text evidence="2">The sequence shown here is derived from an EMBL/GenBank/DDBJ whole genome shotgun (WGS) entry which is preliminary data.</text>
</comment>
<accession>A0AAW0Z363</accession>
<dbReference type="GeneID" id="92179081"/>
<dbReference type="Proteomes" id="UP001388673">
    <property type="component" value="Unassembled WGS sequence"/>
</dbReference>
<dbReference type="RefSeq" id="XP_066804868.1">
    <property type="nucleotide sequence ID" value="XM_066944945.1"/>
</dbReference>
<feature type="compositionally biased region" description="Polar residues" evidence="1">
    <location>
        <begin position="1"/>
        <end position="11"/>
    </location>
</feature>
<reference evidence="2 3" key="1">
    <citation type="journal article" date="2024" name="bioRxiv">
        <title>Comparative genomics of Cryptococcus and Kwoniella reveals pathogenesis evolution and contrasting karyotype dynamics via intercentromeric recombination or chromosome fusion.</title>
        <authorList>
            <person name="Coelho M.A."/>
            <person name="David-Palma M."/>
            <person name="Shea T."/>
            <person name="Bowers K."/>
            <person name="McGinley-Smith S."/>
            <person name="Mohammad A.W."/>
            <person name="Gnirke A."/>
            <person name="Yurkov A.M."/>
            <person name="Nowrousian M."/>
            <person name="Sun S."/>
            <person name="Cuomo C.A."/>
            <person name="Heitman J."/>
        </authorList>
    </citation>
    <scope>NUCLEOTIDE SEQUENCE [LARGE SCALE GENOMIC DNA]</scope>
    <source>
        <strain evidence="2 3">CBS 13917</strain>
    </source>
</reference>
<feature type="region of interest" description="Disordered" evidence="1">
    <location>
        <begin position="1"/>
        <end position="30"/>
    </location>
</feature>
<proteinExistence type="predicted"/>
<dbReference type="AlphaFoldDB" id="A0AAW0Z363"/>
<gene>
    <name evidence="2" type="ORF">IAR55_001822</name>
</gene>
<sequence length="214" mass="24050">MQGGHNPSRSARSGRPVLGQRQGGSLPALRQNPGLLAYLPQDVQTSRRGRPVQVQLRDNLLNPAPAALRPVGNLDEHWDIYYQRLLIPHGAYLLHSTLHSRSYWHRNTWWFPQAGMAEGTISMFSPSREPAENDVLFYDFHLPNGTVVKDRTSSILTIRGSDNDTDTDMAPGSSAYIVMFRYVGQMDSAEAWLLDYVGYNLTYVTVDMRVIGGF</sequence>
<keyword evidence="3" id="KW-1185">Reference proteome</keyword>